<feature type="domain" description="WYL" evidence="1">
    <location>
        <begin position="255"/>
        <end position="311"/>
    </location>
</feature>
<proteinExistence type="predicted"/>
<evidence type="ECO:0000313" key="4">
    <source>
        <dbReference type="Proteomes" id="UP000426444"/>
    </source>
</evidence>
<dbReference type="InterPro" id="IPR026881">
    <property type="entry name" value="WYL_dom"/>
</dbReference>
<dbReference type="AlphaFoldDB" id="A0A6I6DAS2"/>
<dbReference type="Pfam" id="PF25583">
    <property type="entry name" value="WCX"/>
    <property type="match status" value="1"/>
</dbReference>
<dbReference type="PANTHER" id="PTHR34580:SF1">
    <property type="entry name" value="PROTEIN PAFC"/>
    <property type="match status" value="1"/>
</dbReference>
<dbReference type="PROSITE" id="PS52050">
    <property type="entry name" value="WYL"/>
    <property type="match status" value="1"/>
</dbReference>
<dbReference type="SUPFAM" id="SSF46785">
    <property type="entry name" value="Winged helix' DNA-binding domain"/>
    <property type="match status" value="1"/>
</dbReference>
<dbReference type="InterPro" id="IPR057727">
    <property type="entry name" value="WCX_dom"/>
</dbReference>
<evidence type="ECO:0000259" key="1">
    <source>
        <dbReference type="Pfam" id="PF13280"/>
    </source>
</evidence>
<feature type="domain" description="WCX" evidence="2">
    <location>
        <begin position="345"/>
        <end position="425"/>
    </location>
</feature>
<dbReference type="InterPro" id="IPR051534">
    <property type="entry name" value="CBASS_pafABC_assoc_protein"/>
</dbReference>
<protein>
    <submittedName>
        <fullName evidence="3">Uncharacterized protein</fullName>
    </submittedName>
</protein>
<dbReference type="Pfam" id="PF13280">
    <property type="entry name" value="WYL"/>
    <property type="match status" value="1"/>
</dbReference>
<dbReference type="Proteomes" id="UP000426444">
    <property type="component" value="Chromosome"/>
</dbReference>
<keyword evidence="4" id="KW-1185">Reference proteome</keyword>
<evidence type="ECO:0000259" key="2">
    <source>
        <dbReference type="Pfam" id="PF25583"/>
    </source>
</evidence>
<organism evidence="3 4">
    <name type="scientific">Candidatus Syntrophocurvum alkaliphilum</name>
    <dbReference type="NCBI Taxonomy" id="2293317"/>
    <lineage>
        <taxon>Bacteria</taxon>
        <taxon>Bacillati</taxon>
        <taxon>Bacillota</taxon>
        <taxon>Clostridia</taxon>
        <taxon>Eubacteriales</taxon>
        <taxon>Syntrophomonadaceae</taxon>
        <taxon>Candidatus Syntrophocurvum</taxon>
    </lineage>
</organism>
<gene>
    <name evidence="3" type="ORF">SYNTR_1212</name>
</gene>
<dbReference type="PANTHER" id="PTHR34580">
    <property type="match status" value="1"/>
</dbReference>
<evidence type="ECO:0000313" key="3">
    <source>
        <dbReference type="EMBL" id="QGT99805.1"/>
    </source>
</evidence>
<dbReference type="EMBL" id="CP046457">
    <property type="protein sequence ID" value="QGT99805.1"/>
    <property type="molecule type" value="Genomic_DNA"/>
</dbReference>
<reference evidence="4" key="1">
    <citation type="journal article" date="2019" name="Microbiology">
        <title>Complete Genome Sequence of an Uncultured Bacterium of the Candidate Phylum Bipolaricaulota.</title>
        <authorList>
            <person name="Kadnikov V.V."/>
            <person name="Mardanov A.V."/>
            <person name="Beletsky A.V."/>
            <person name="Frank Y.A."/>
            <person name="Karnachuk O.V."/>
            <person name="Ravin N.V."/>
        </authorList>
    </citation>
    <scope>NUCLEOTIDE SEQUENCE [LARGE SCALE GENOMIC DNA]</scope>
</reference>
<name>A0A6I6DAS2_9FIRM</name>
<dbReference type="KEGG" id="salq:SYNTR_1212"/>
<accession>A0A6I6DAS2</accession>
<sequence>MPVEKFKLEKELIRFLYLFRGGFNRKQLADRLGISIDMVDKAMYQISDAKKMDEEIAIDIRNREVFKGIYNDYYKNSPVFVLSQLFCLKSIKEKEKSRYEEIIKILNHEKLTLNNILDLLSEKDEIDEKTLRRYIKYLIDLKVISTSKNNRRLVYSLNNDLIDNLSEDEIVHLCDYIYFCIHYLPFSVLGYMLLNNLDSYLSNKHSIKYSPVALHRYFMLSRILDEDCSHILSQAISERKNTIVSYFPSHMPIAYCSSSSNQNNRKYKKYNLYPLKLIFDCSYGRWYLLAQNKSTGEMQRLRLDRIHDIEIGENTIDESEFLSLQNTIDNDLTNSWILETGLNCEIHIRFYHDDIKGNNNFLKERVITQGRWGEIYNENEGYFDYKITVNGFREIKPWIRSFGHRAEVIAPSKLRQEIKEEFKEMIYLLNN</sequence>
<dbReference type="InterPro" id="IPR036390">
    <property type="entry name" value="WH_DNA-bd_sf"/>
</dbReference>